<dbReference type="RefSeq" id="WP_269032355.1">
    <property type="nucleotide sequence ID" value="NZ_CP114040.1"/>
</dbReference>
<evidence type="ECO:0000256" key="1">
    <source>
        <dbReference type="ARBA" id="ARBA00001938"/>
    </source>
</evidence>
<dbReference type="CDD" id="cd06849">
    <property type="entry name" value="lipoyl_domain"/>
    <property type="match status" value="1"/>
</dbReference>
<name>A0ABY7GSU2_9BACT</name>
<dbReference type="SUPFAM" id="SSF51230">
    <property type="entry name" value="Single hybrid motif"/>
    <property type="match status" value="1"/>
</dbReference>
<gene>
    <name evidence="4" type="ORF">O0S08_27825</name>
</gene>
<dbReference type="InterPro" id="IPR003016">
    <property type="entry name" value="2-oxoA_DH_lipoyl-BS"/>
</dbReference>
<protein>
    <submittedName>
        <fullName evidence="4">Lipoyl domain-containing protein</fullName>
    </submittedName>
</protein>
<dbReference type="Proteomes" id="UP001164459">
    <property type="component" value="Chromosome"/>
</dbReference>
<dbReference type="EMBL" id="CP114040">
    <property type="protein sequence ID" value="WAS90021.1"/>
    <property type="molecule type" value="Genomic_DNA"/>
</dbReference>
<comment type="cofactor">
    <cofactor evidence="1">
        <name>(R)-lipoate</name>
        <dbReference type="ChEBI" id="CHEBI:83088"/>
    </cofactor>
</comment>
<evidence type="ECO:0000256" key="2">
    <source>
        <dbReference type="ARBA" id="ARBA00022823"/>
    </source>
</evidence>
<feature type="domain" description="Lipoyl-binding" evidence="3">
    <location>
        <begin position="23"/>
        <end position="80"/>
    </location>
</feature>
<sequence length="285" mass="30157">MTQDPEDRPLLVRLPSLEQDSSGRVRFLRHTGDVVKADEPILEVELSKIVAELTVPRAGVVGRLFAADDDELPPDAPLYELWPLPTPASQRDAPQFPAFTGAQQPCDVEHLLARARRLAEDRAEVPAAEMALLCVAALRALTATPALLERTLAPFLAEPGLRIACGDVQAGGVRWVQIDVPPDASPEQVLAALRTGTRIGDGDGAHATLQLVRIEPPAPPLVLPGPRLRAGLTIFAGPPTPQPSVVGAAVAVRPISTLAITADTTVALGPLLRFSHVLAEQVGVV</sequence>
<reference evidence="4" key="1">
    <citation type="submission" date="2022-11" db="EMBL/GenBank/DDBJ databases">
        <title>Minimal conservation of predation-associated metabolite biosynthetic gene clusters underscores biosynthetic potential of Myxococcota including descriptions for ten novel species: Archangium lansinium sp. nov., Myxococcus landrumus sp. nov., Nannocystis bai.</title>
        <authorList>
            <person name="Ahearne A."/>
            <person name="Stevens C."/>
            <person name="Dowd S."/>
        </authorList>
    </citation>
    <scope>NUCLEOTIDE SEQUENCE</scope>
    <source>
        <strain evidence="4">Fl3</strain>
    </source>
</reference>
<proteinExistence type="predicted"/>
<dbReference type="PROSITE" id="PS00189">
    <property type="entry name" value="LIPOYL"/>
    <property type="match status" value="1"/>
</dbReference>
<evidence type="ECO:0000313" key="4">
    <source>
        <dbReference type="EMBL" id="WAS90021.1"/>
    </source>
</evidence>
<keyword evidence="2" id="KW-0450">Lipoyl</keyword>
<evidence type="ECO:0000259" key="3">
    <source>
        <dbReference type="Pfam" id="PF00364"/>
    </source>
</evidence>
<dbReference type="InterPro" id="IPR011053">
    <property type="entry name" value="Single_hybrid_motif"/>
</dbReference>
<dbReference type="InterPro" id="IPR000089">
    <property type="entry name" value="Biotin_lipoyl"/>
</dbReference>
<organism evidence="4 5">
    <name type="scientific">Nannocystis punicea</name>
    <dbReference type="NCBI Taxonomy" id="2995304"/>
    <lineage>
        <taxon>Bacteria</taxon>
        <taxon>Pseudomonadati</taxon>
        <taxon>Myxococcota</taxon>
        <taxon>Polyangia</taxon>
        <taxon>Nannocystales</taxon>
        <taxon>Nannocystaceae</taxon>
        <taxon>Nannocystis</taxon>
    </lineage>
</organism>
<keyword evidence="5" id="KW-1185">Reference proteome</keyword>
<dbReference type="Pfam" id="PF00364">
    <property type="entry name" value="Biotin_lipoyl"/>
    <property type="match status" value="1"/>
</dbReference>
<dbReference type="Gene3D" id="2.40.50.100">
    <property type="match status" value="1"/>
</dbReference>
<accession>A0ABY7GSU2</accession>
<evidence type="ECO:0000313" key="5">
    <source>
        <dbReference type="Proteomes" id="UP001164459"/>
    </source>
</evidence>